<name>A0ABV5WHD1_9BACI</name>
<evidence type="ECO:0000313" key="10">
    <source>
        <dbReference type="EMBL" id="MFB9760023.1"/>
    </source>
</evidence>
<feature type="topological domain" description="Cytoplasmic" evidence="8">
    <location>
        <begin position="26"/>
        <end position="566"/>
    </location>
</feature>
<reference evidence="10 11" key="1">
    <citation type="submission" date="2024-09" db="EMBL/GenBank/DDBJ databases">
        <authorList>
            <person name="Sun Q."/>
            <person name="Mori K."/>
        </authorList>
    </citation>
    <scope>NUCLEOTIDE SEQUENCE [LARGE SCALE GENOMIC DNA]</scope>
    <source>
        <strain evidence="10 11">JCM 11201</strain>
    </source>
</reference>
<dbReference type="HAMAP" id="MF_00728">
    <property type="entry name" value="EzrA"/>
    <property type="match status" value="1"/>
</dbReference>
<feature type="coiled-coil region" evidence="8">
    <location>
        <begin position="260"/>
        <end position="299"/>
    </location>
</feature>
<keyword evidence="6 8" id="KW-0717">Septation</keyword>
<keyword evidence="5 8" id="KW-0472">Membrane</keyword>
<comment type="similarity">
    <text evidence="8">Belongs to the EzrA family.</text>
</comment>
<evidence type="ECO:0000313" key="11">
    <source>
        <dbReference type="Proteomes" id="UP001589609"/>
    </source>
</evidence>
<gene>
    <name evidence="8 10" type="primary">ezrA</name>
    <name evidence="10" type="ORF">ACFFMS_16775</name>
</gene>
<keyword evidence="11" id="KW-1185">Reference proteome</keyword>
<comment type="function">
    <text evidence="8">Negative regulator of FtsZ ring formation; modulates the frequency and position of FtsZ ring formation. Inhibits FtsZ ring formation at polar sites. Interacts either with FtsZ or with one of its binding partners to promote depolymerization.</text>
</comment>
<evidence type="ECO:0000256" key="9">
    <source>
        <dbReference type="SAM" id="Phobius"/>
    </source>
</evidence>
<evidence type="ECO:0000256" key="4">
    <source>
        <dbReference type="ARBA" id="ARBA00023054"/>
    </source>
</evidence>
<evidence type="ECO:0000256" key="5">
    <source>
        <dbReference type="ARBA" id="ARBA00023136"/>
    </source>
</evidence>
<evidence type="ECO:0000256" key="8">
    <source>
        <dbReference type="HAMAP-Rule" id="MF_00728"/>
    </source>
</evidence>
<dbReference type="InterPro" id="IPR010379">
    <property type="entry name" value="EzrA"/>
</dbReference>
<evidence type="ECO:0000256" key="1">
    <source>
        <dbReference type="ARBA" id="ARBA00022618"/>
    </source>
</evidence>
<evidence type="ECO:0000256" key="2">
    <source>
        <dbReference type="ARBA" id="ARBA00022692"/>
    </source>
</evidence>
<keyword evidence="4 8" id="KW-0175">Coiled coil</keyword>
<dbReference type="RefSeq" id="WP_379950356.1">
    <property type="nucleotide sequence ID" value="NZ_JBHMAF010000108.1"/>
</dbReference>
<comment type="subcellular location">
    <subcellularLocation>
        <location evidence="8">Cell membrane</location>
        <topology evidence="8">Single-pass membrane protein</topology>
    </subcellularLocation>
    <text evidence="8">Colocalized with FtsZ to the nascent septal site.</text>
</comment>
<keyword evidence="7 8" id="KW-0131">Cell cycle</keyword>
<keyword evidence="8" id="KW-1003">Cell membrane</keyword>
<evidence type="ECO:0000256" key="3">
    <source>
        <dbReference type="ARBA" id="ARBA00022989"/>
    </source>
</evidence>
<keyword evidence="2 8" id="KW-0812">Transmembrane</keyword>
<dbReference type="Proteomes" id="UP001589609">
    <property type="component" value="Unassembled WGS sequence"/>
</dbReference>
<protein>
    <recommendedName>
        <fullName evidence="8">Septation ring formation regulator EzrA</fullName>
    </recommendedName>
</protein>
<comment type="caution">
    <text evidence="10">The sequence shown here is derived from an EMBL/GenBank/DDBJ whole genome shotgun (WGS) entry which is preliminary data.</text>
</comment>
<accession>A0ABV5WHD1</accession>
<feature type="coiled-coil region" evidence="8">
    <location>
        <begin position="127"/>
        <end position="164"/>
    </location>
</feature>
<sequence>MGSILTIIITVVSFILILLTIELVIRNRLHKDLQEGKQYKQELKEKPIADELKKVKDLNITGQTEAFFEKWRHDWDEILTVTIPEAERKLQKAESHTAQFSFKKGRAVLNEALGLLEDADQRTDQILHELHNLLESQQKNSNQIEQLREAYREMKKNVLAYRHMFSIAEYKLEELLDEALQKFQTFEEETGKGNYLEARDIVLGLEESISYMQFLITEIPDLQVECQSALPSQLDDLLNGYEEMSRQGYMLEHLEIPRELQELREELQKCTIDLQNVEIVKVQERIAFLKEKLDTLYDQLEVEATSKHYVDKESYILHDMLGDMREKAAETKEETQFVKQSYELRDEDVEMQKYIEKQLNVLLKRYDALHLRIAQQDIAFSVIREEIEDIHEQVEAVKRAHQHYKEMLQTLRKEEFQAREVLQRMRGTMVETKRLLQRSNLPGLPEHFLGGVQQAQLSVQRVYEQLEHKPLNMKAVNGALEEALSLVNSAYADTAALIEKACLVEKVIQYGNRYRSQDMRIAEELEQAEKRFRQFEYEAALEQAAGLLEQLEPGVVQKIEEFIKTE</sequence>
<evidence type="ECO:0000256" key="6">
    <source>
        <dbReference type="ARBA" id="ARBA00023210"/>
    </source>
</evidence>
<proteinExistence type="inferred from homology"/>
<keyword evidence="1 8" id="KW-0132">Cell division</keyword>
<keyword evidence="3 8" id="KW-1133">Transmembrane helix</keyword>
<organism evidence="10 11">
    <name type="scientific">Ectobacillus funiculus</name>
    <dbReference type="NCBI Taxonomy" id="137993"/>
    <lineage>
        <taxon>Bacteria</taxon>
        <taxon>Bacillati</taxon>
        <taxon>Bacillota</taxon>
        <taxon>Bacilli</taxon>
        <taxon>Bacillales</taxon>
        <taxon>Bacillaceae</taxon>
        <taxon>Ectobacillus</taxon>
    </lineage>
</organism>
<evidence type="ECO:0000256" key="7">
    <source>
        <dbReference type="ARBA" id="ARBA00023306"/>
    </source>
</evidence>
<feature type="transmembrane region" description="Helical" evidence="9">
    <location>
        <begin position="6"/>
        <end position="25"/>
    </location>
</feature>
<feature type="topological domain" description="Extracellular" evidence="8">
    <location>
        <begin position="1"/>
        <end position="6"/>
    </location>
</feature>
<dbReference type="NCBIfam" id="NF003413">
    <property type="entry name" value="PRK04778.1-7"/>
    <property type="match status" value="1"/>
</dbReference>
<dbReference type="EMBL" id="JBHMAF010000108">
    <property type="protein sequence ID" value="MFB9760023.1"/>
    <property type="molecule type" value="Genomic_DNA"/>
</dbReference>
<dbReference type="Pfam" id="PF06160">
    <property type="entry name" value="EzrA"/>
    <property type="match status" value="1"/>
</dbReference>